<organism evidence="2">
    <name type="scientific">Hexamita inflata</name>
    <dbReference type="NCBI Taxonomy" id="28002"/>
    <lineage>
        <taxon>Eukaryota</taxon>
        <taxon>Metamonada</taxon>
        <taxon>Diplomonadida</taxon>
        <taxon>Hexamitidae</taxon>
        <taxon>Hexamitinae</taxon>
        <taxon>Hexamita</taxon>
    </lineage>
</organism>
<reference evidence="2" key="1">
    <citation type="submission" date="2023-06" db="EMBL/GenBank/DDBJ databases">
        <authorList>
            <person name="Kurt Z."/>
        </authorList>
    </citation>
    <scope>NUCLEOTIDE SEQUENCE</scope>
</reference>
<comment type="caution">
    <text evidence="2">The sequence shown here is derived from an EMBL/GenBank/DDBJ whole genome shotgun (WGS) entry which is preliminary data.</text>
</comment>
<name>A0AA86QLJ2_9EUKA</name>
<gene>
    <name evidence="2" type="ORF">HINF_LOCUS43014</name>
    <name evidence="3" type="ORF">HINF_LOCUS5199</name>
</gene>
<dbReference type="AlphaFoldDB" id="A0AA86QLJ2"/>
<evidence type="ECO:0000313" key="4">
    <source>
        <dbReference type="Proteomes" id="UP001642409"/>
    </source>
</evidence>
<proteinExistence type="predicted"/>
<keyword evidence="4" id="KW-1185">Reference proteome</keyword>
<dbReference type="EMBL" id="CAXDID020000010">
    <property type="protein sequence ID" value="CAL5979052.1"/>
    <property type="molecule type" value="Genomic_DNA"/>
</dbReference>
<reference evidence="3 4" key="2">
    <citation type="submission" date="2024-07" db="EMBL/GenBank/DDBJ databases">
        <authorList>
            <person name="Akdeniz Z."/>
        </authorList>
    </citation>
    <scope>NUCLEOTIDE SEQUENCE [LARGE SCALE GENOMIC DNA]</scope>
</reference>
<evidence type="ECO:0000313" key="2">
    <source>
        <dbReference type="EMBL" id="CAI9955369.1"/>
    </source>
</evidence>
<evidence type="ECO:0000256" key="1">
    <source>
        <dbReference type="SAM" id="MobiDB-lite"/>
    </source>
</evidence>
<dbReference type="EMBL" id="CATOUU010000865">
    <property type="protein sequence ID" value="CAI9955369.1"/>
    <property type="molecule type" value="Genomic_DNA"/>
</dbReference>
<accession>A0AA86QLJ2</accession>
<protein>
    <submittedName>
        <fullName evidence="3">Hypothetical_protein</fullName>
    </submittedName>
</protein>
<evidence type="ECO:0000313" key="3">
    <source>
        <dbReference type="EMBL" id="CAL5979052.1"/>
    </source>
</evidence>
<feature type="region of interest" description="Disordered" evidence="1">
    <location>
        <begin position="1"/>
        <end position="36"/>
    </location>
</feature>
<dbReference type="Proteomes" id="UP001642409">
    <property type="component" value="Unassembled WGS sequence"/>
</dbReference>
<sequence length="230" mass="26544">MKKNQSNVKPLCKPLSRINSDAEEDADKTSPELINGRRKYMRPQLPKISKPSGDAIKQCFNLEVPIIENMEGLNEEQRMETFTSNFFMTVIHNPNQLQDKFVIQQKINKLIDAKPEGVDINSELETIKSFLTEQLDLIDFFCQTSQFSSLIEKYQLSSLTLSNPNFKSALKNFFQLNINMECLQLFYVYLFDKVPLSIESVDLNDDFFEIFGGKCCYGYTLCSLIALQRE</sequence>